<reference evidence="1" key="1">
    <citation type="submission" date="2022-02" db="EMBL/GenBank/DDBJ databases">
        <title>Polaribacter sp. MSW13, isolated from seawater.</title>
        <authorList>
            <person name="Kristyanto S."/>
            <person name="Jung J."/>
            <person name="Jeon C.O."/>
        </authorList>
    </citation>
    <scope>NUCLEOTIDE SEQUENCE</scope>
    <source>
        <strain evidence="1">MSW13</strain>
    </source>
</reference>
<dbReference type="EMBL" id="JAKQYM010000007">
    <property type="protein sequence ID" value="MCI2229559.1"/>
    <property type="molecule type" value="Genomic_DNA"/>
</dbReference>
<comment type="caution">
    <text evidence="1">The sequence shown here is derived from an EMBL/GenBank/DDBJ whole genome shotgun (WGS) entry which is preliminary data.</text>
</comment>
<name>A0A9X2AN52_9FLAO</name>
<dbReference type="Proteomes" id="UP001139369">
    <property type="component" value="Unassembled WGS sequence"/>
</dbReference>
<protein>
    <submittedName>
        <fullName evidence="1">Uncharacterized protein</fullName>
    </submittedName>
</protein>
<gene>
    <name evidence="1" type="ORF">MC378_10305</name>
</gene>
<proteinExistence type="predicted"/>
<dbReference type="RefSeq" id="WP_242178685.1">
    <property type="nucleotide sequence ID" value="NZ_JAKQYM010000007.1"/>
</dbReference>
<sequence length="144" mass="17266">MEISKKQIQQIQIILSKRELDREERLQFLSDHFNREITTTKDLTFVEAEDLIYFLNTGKKSNSNWAFFDKSKFVSERKLLFSYLYQAQWVTKKEGYTEVPDLERLSNFLKSPKSPVKKPLKKFEKQDWSKLLQAFRNIVKGTYK</sequence>
<keyword evidence="2" id="KW-1185">Reference proteome</keyword>
<dbReference type="AlphaFoldDB" id="A0A9X2AN52"/>
<accession>A0A9X2AN52</accession>
<evidence type="ECO:0000313" key="2">
    <source>
        <dbReference type="Proteomes" id="UP001139369"/>
    </source>
</evidence>
<organism evidence="1 2">
    <name type="scientific">Polaribacter marinus</name>
    <dbReference type="NCBI Taxonomy" id="2916838"/>
    <lineage>
        <taxon>Bacteria</taxon>
        <taxon>Pseudomonadati</taxon>
        <taxon>Bacteroidota</taxon>
        <taxon>Flavobacteriia</taxon>
        <taxon>Flavobacteriales</taxon>
        <taxon>Flavobacteriaceae</taxon>
    </lineage>
</organism>
<evidence type="ECO:0000313" key="1">
    <source>
        <dbReference type="EMBL" id="MCI2229559.1"/>
    </source>
</evidence>